<name>T1KMP8_TETUR</name>
<reference evidence="2" key="2">
    <citation type="submission" date="2015-06" db="UniProtKB">
        <authorList>
            <consortium name="EnsemblMetazoa"/>
        </authorList>
    </citation>
    <scope>IDENTIFICATION</scope>
</reference>
<accession>T1KMP8</accession>
<dbReference type="EMBL" id="CAEY01000248">
    <property type="status" value="NOT_ANNOTATED_CDS"/>
    <property type="molecule type" value="Genomic_DNA"/>
</dbReference>
<dbReference type="EnsemblMetazoa" id="tetur15g02400.1">
    <property type="protein sequence ID" value="tetur15g02400.1"/>
    <property type="gene ID" value="tetur15g02400"/>
</dbReference>
<feature type="transmembrane region" description="Helical" evidence="1">
    <location>
        <begin position="34"/>
        <end position="55"/>
    </location>
</feature>
<dbReference type="HOGENOM" id="CLU_3016827_0_0_1"/>
<keyword evidence="3" id="KW-1185">Reference proteome</keyword>
<evidence type="ECO:0000313" key="2">
    <source>
        <dbReference type="EnsemblMetazoa" id="tetur15g02400.1"/>
    </source>
</evidence>
<keyword evidence="1" id="KW-0472">Membrane</keyword>
<reference evidence="3" key="1">
    <citation type="submission" date="2011-08" db="EMBL/GenBank/DDBJ databases">
        <authorList>
            <person name="Rombauts S."/>
        </authorList>
    </citation>
    <scope>NUCLEOTIDE SEQUENCE</scope>
    <source>
        <strain evidence="3">London</strain>
    </source>
</reference>
<protein>
    <submittedName>
        <fullName evidence="2">Uncharacterized protein</fullName>
    </submittedName>
</protein>
<proteinExistence type="predicted"/>
<evidence type="ECO:0000256" key="1">
    <source>
        <dbReference type="SAM" id="Phobius"/>
    </source>
</evidence>
<organism evidence="2 3">
    <name type="scientific">Tetranychus urticae</name>
    <name type="common">Two-spotted spider mite</name>
    <dbReference type="NCBI Taxonomy" id="32264"/>
    <lineage>
        <taxon>Eukaryota</taxon>
        <taxon>Metazoa</taxon>
        <taxon>Ecdysozoa</taxon>
        <taxon>Arthropoda</taxon>
        <taxon>Chelicerata</taxon>
        <taxon>Arachnida</taxon>
        <taxon>Acari</taxon>
        <taxon>Acariformes</taxon>
        <taxon>Trombidiformes</taxon>
        <taxon>Prostigmata</taxon>
        <taxon>Eleutherengona</taxon>
        <taxon>Raphignathae</taxon>
        <taxon>Tetranychoidea</taxon>
        <taxon>Tetranychidae</taxon>
        <taxon>Tetranychus</taxon>
    </lineage>
</organism>
<dbReference type="AlphaFoldDB" id="T1KMP8"/>
<evidence type="ECO:0000313" key="3">
    <source>
        <dbReference type="Proteomes" id="UP000015104"/>
    </source>
</evidence>
<keyword evidence="1" id="KW-1133">Transmembrane helix</keyword>
<sequence>MTEETDPDLPEPFEYDPSFRGPVKSRSCTDLYCLYLFVIFVGAWIVLAGVGNYTFR</sequence>
<dbReference type="Proteomes" id="UP000015104">
    <property type="component" value="Unassembled WGS sequence"/>
</dbReference>
<keyword evidence="1" id="KW-0812">Transmembrane</keyword>